<dbReference type="GO" id="GO:0016491">
    <property type="term" value="F:oxidoreductase activity"/>
    <property type="evidence" value="ECO:0007669"/>
    <property type="project" value="UniProtKB-KW"/>
</dbReference>
<dbReference type="PANTHER" id="PTHR43899:SF13">
    <property type="entry name" value="RH59310P"/>
    <property type="match status" value="1"/>
</dbReference>
<proteinExistence type="inferred from homology"/>
<dbReference type="PIRSF" id="PIRSF000126">
    <property type="entry name" value="11-beta-HSD1"/>
    <property type="match status" value="1"/>
</dbReference>
<dbReference type="PANTHER" id="PTHR43899">
    <property type="entry name" value="RH59310P"/>
    <property type="match status" value="1"/>
</dbReference>
<evidence type="ECO:0000256" key="3">
    <source>
        <dbReference type="SAM" id="Phobius"/>
    </source>
</evidence>
<comment type="caution">
    <text evidence="4">The sequence shown here is derived from an EMBL/GenBank/DDBJ whole genome shotgun (WGS) entry which is preliminary data.</text>
</comment>
<sequence>MAHSTIFTYLGILFSLGIVAATIDFILPYLRPSRLHRYLHRGDSAQTSWALVTGASDGIGKALCYELAATGFNVVLHGRNPSKLEAVQNSLSSTFPSRAFRTIVADATICTEDAIQAIANRVSDLQLTVVINNAGGTPVSAPNGDIYKRLDEYSHKEVADTVNMNVVFPTMLSNALLPLMIRNGGRGVIIMIGSVAARGFPLIAPYGAGKAYLRVLSEALGQEMHMAGYDVEVICMPLGGVTGVQAIWQKPSLFTPHATTAAKKILARVGCGRSEIMPHWPHALQRLLTDLIPRGLRGGIFREAMAEIQRNGLNPQDGKRD</sequence>
<evidence type="ECO:0000313" key="4">
    <source>
        <dbReference type="EMBL" id="KAK1757999.1"/>
    </source>
</evidence>
<dbReference type="Gene3D" id="3.40.50.720">
    <property type="entry name" value="NAD(P)-binding Rossmann-like Domain"/>
    <property type="match status" value="1"/>
</dbReference>
<dbReference type="PRINTS" id="PR00081">
    <property type="entry name" value="GDHRDH"/>
</dbReference>
<name>A0AAJ0BIY7_9PEZI</name>
<protein>
    <submittedName>
        <fullName evidence="4">Short chain dehydrogenase protein</fullName>
    </submittedName>
</protein>
<dbReference type="InterPro" id="IPR036291">
    <property type="entry name" value="NAD(P)-bd_dom_sf"/>
</dbReference>
<dbReference type="EMBL" id="MU839829">
    <property type="protein sequence ID" value="KAK1757999.1"/>
    <property type="molecule type" value="Genomic_DNA"/>
</dbReference>
<dbReference type="AlphaFoldDB" id="A0AAJ0BIY7"/>
<dbReference type="InterPro" id="IPR002347">
    <property type="entry name" value="SDR_fam"/>
</dbReference>
<feature type="transmembrane region" description="Helical" evidence="3">
    <location>
        <begin position="6"/>
        <end position="30"/>
    </location>
</feature>
<reference evidence="4" key="1">
    <citation type="submission" date="2023-06" db="EMBL/GenBank/DDBJ databases">
        <title>Genome-scale phylogeny and comparative genomics of the fungal order Sordariales.</title>
        <authorList>
            <consortium name="Lawrence Berkeley National Laboratory"/>
            <person name="Hensen N."/>
            <person name="Bonometti L."/>
            <person name="Westerberg I."/>
            <person name="Brannstrom I.O."/>
            <person name="Guillou S."/>
            <person name="Cros-Aarteil S."/>
            <person name="Calhoun S."/>
            <person name="Haridas S."/>
            <person name="Kuo A."/>
            <person name="Mondo S."/>
            <person name="Pangilinan J."/>
            <person name="Riley R."/>
            <person name="Labutti K."/>
            <person name="Andreopoulos B."/>
            <person name="Lipzen A."/>
            <person name="Chen C."/>
            <person name="Yanf M."/>
            <person name="Daum C."/>
            <person name="Ng V."/>
            <person name="Clum A."/>
            <person name="Steindorff A."/>
            <person name="Ohm R."/>
            <person name="Martin F."/>
            <person name="Silar P."/>
            <person name="Natvig D."/>
            <person name="Lalanne C."/>
            <person name="Gautier V."/>
            <person name="Ament-Velasquez S.L."/>
            <person name="Kruys A."/>
            <person name="Hutchinson M.I."/>
            <person name="Powell A.J."/>
            <person name="Barry K."/>
            <person name="Miller A.N."/>
            <person name="Grigoriev I.V."/>
            <person name="Debuchy R."/>
            <person name="Gladieux P."/>
            <person name="Thoren M.H."/>
            <person name="Johannesson H."/>
        </authorList>
    </citation>
    <scope>NUCLEOTIDE SEQUENCE</scope>
    <source>
        <strain evidence="4">PSN4</strain>
    </source>
</reference>
<keyword evidence="5" id="KW-1185">Reference proteome</keyword>
<keyword evidence="2" id="KW-0560">Oxidoreductase</keyword>
<keyword evidence="3" id="KW-0812">Transmembrane</keyword>
<dbReference type="InterPro" id="IPR051019">
    <property type="entry name" value="VLCFA-Steroid_DH"/>
</dbReference>
<evidence type="ECO:0000313" key="5">
    <source>
        <dbReference type="Proteomes" id="UP001239445"/>
    </source>
</evidence>
<evidence type="ECO:0000256" key="2">
    <source>
        <dbReference type="ARBA" id="ARBA00023002"/>
    </source>
</evidence>
<dbReference type="Pfam" id="PF00106">
    <property type="entry name" value="adh_short"/>
    <property type="match status" value="1"/>
</dbReference>
<accession>A0AAJ0BIY7</accession>
<evidence type="ECO:0000256" key="1">
    <source>
        <dbReference type="ARBA" id="ARBA00006484"/>
    </source>
</evidence>
<gene>
    <name evidence="4" type="ORF">QBC47DRAFT_373532</name>
</gene>
<keyword evidence="3" id="KW-1133">Transmembrane helix</keyword>
<dbReference type="SUPFAM" id="SSF51735">
    <property type="entry name" value="NAD(P)-binding Rossmann-fold domains"/>
    <property type="match status" value="1"/>
</dbReference>
<keyword evidence="3" id="KW-0472">Membrane</keyword>
<dbReference type="Proteomes" id="UP001239445">
    <property type="component" value="Unassembled WGS sequence"/>
</dbReference>
<organism evidence="4 5">
    <name type="scientific">Echria macrotheca</name>
    <dbReference type="NCBI Taxonomy" id="438768"/>
    <lineage>
        <taxon>Eukaryota</taxon>
        <taxon>Fungi</taxon>
        <taxon>Dikarya</taxon>
        <taxon>Ascomycota</taxon>
        <taxon>Pezizomycotina</taxon>
        <taxon>Sordariomycetes</taxon>
        <taxon>Sordariomycetidae</taxon>
        <taxon>Sordariales</taxon>
        <taxon>Schizotheciaceae</taxon>
        <taxon>Echria</taxon>
    </lineage>
</organism>
<dbReference type="GO" id="GO:0005783">
    <property type="term" value="C:endoplasmic reticulum"/>
    <property type="evidence" value="ECO:0007669"/>
    <property type="project" value="TreeGrafter"/>
</dbReference>
<comment type="similarity">
    <text evidence="1">Belongs to the short-chain dehydrogenases/reductases (SDR) family.</text>
</comment>